<sequence>MDPRFSRRNEYIVLVGLIFAYVSVLGFFSLLRHYNFASTGWDLGIFNQIFWNTTNGHPFESTISSTGSDNHLGKHFTPFLLLLLPGYAIFSSIDYLLIIQTIALGVAAWPLYFFARDVLKNRLYAFSVVLAYFLYPALHGVNTYDFHIIPFAIPLFFSAFYFYAKKQWRWLFFFLLLAMTVREDIVLLVLFFGIFMVFRSGPLFSRSTWRTVSFRLGVGIALLSLAYFIFVDFAIIPLFGGSPSQFEGYEYLGSSAGDAVFNILHDPFILFSHIFIPLKFVYLYFLFFPVALLPFLSFSSLLVLAPGLFENLLSTNYHQYSIGLHYSALVIPGIFLGVVYGLKRLLYLGFNGKKLFFLFIPLAITVYHLPPGYSLSFYNHAFSNPQREEMAFVTSLVPDNVHVAASAYFAPRLSYRRRIQTIGGEVFSQPDIILLDLEDPFGFNERVLSFDQYVAFYKNNSSYTLEEYFDRYLIFTKVDS</sequence>
<keyword evidence="1" id="KW-1133">Transmembrane helix</keyword>
<accession>A0A2M6WIP3</accession>
<dbReference type="AlphaFoldDB" id="A0A2M6WIP3"/>
<dbReference type="Proteomes" id="UP000228635">
    <property type="component" value="Unassembled WGS sequence"/>
</dbReference>
<name>A0A2M6WIP3_9BACT</name>
<dbReference type="Pfam" id="PF09852">
    <property type="entry name" value="DUF2079"/>
    <property type="match status" value="1"/>
</dbReference>
<evidence type="ECO:0000256" key="1">
    <source>
        <dbReference type="SAM" id="Phobius"/>
    </source>
</evidence>
<comment type="caution">
    <text evidence="2">The sequence shown here is derived from an EMBL/GenBank/DDBJ whole genome shotgun (WGS) entry which is preliminary data.</text>
</comment>
<dbReference type="EMBL" id="PFBA01000013">
    <property type="protein sequence ID" value="PIT92667.1"/>
    <property type="molecule type" value="Genomic_DNA"/>
</dbReference>
<organism evidence="2 3">
    <name type="scientific">Candidatus Harrisonbacteria bacterium CG10_big_fil_rev_8_21_14_0_10_42_17</name>
    <dbReference type="NCBI Taxonomy" id="1974584"/>
    <lineage>
        <taxon>Bacteria</taxon>
        <taxon>Candidatus Harrisoniibacteriota</taxon>
    </lineage>
</organism>
<feature type="transmembrane region" description="Helical" evidence="1">
    <location>
        <begin position="147"/>
        <end position="164"/>
    </location>
</feature>
<feature type="transmembrane region" description="Helical" evidence="1">
    <location>
        <begin position="12"/>
        <end position="31"/>
    </location>
</feature>
<feature type="transmembrane region" description="Helical" evidence="1">
    <location>
        <begin position="218"/>
        <end position="239"/>
    </location>
</feature>
<keyword evidence="1" id="KW-0812">Transmembrane</keyword>
<dbReference type="InterPro" id="IPR018650">
    <property type="entry name" value="STSV1_Orf64"/>
</dbReference>
<keyword evidence="1" id="KW-0472">Membrane</keyword>
<evidence type="ECO:0000313" key="2">
    <source>
        <dbReference type="EMBL" id="PIT92667.1"/>
    </source>
</evidence>
<gene>
    <name evidence="2" type="ORF">COU08_01580</name>
</gene>
<feature type="transmembrane region" description="Helical" evidence="1">
    <location>
        <begin position="87"/>
        <end position="111"/>
    </location>
</feature>
<feature type="transmembrane region" description="Helical" evidence="1">
    <location>
        <begin position="123"/>
        <end position="141"/>
    </location>
</feature>
<proteinExistence type="predicted"/>
<evidence type="ECO:0000313" key="3">
    <source>
        <dbReference type="Proteomes" id="UP000228635"/>
    </source>
</evidence>
<feature type="transmembrane region" description="Helical" evidence="1">
    <location>
        <begin position="171"/>
        <end position="198"/>
    </location>
</feature>
<feature type="transmembrane region" description="Helical" evidence="1">
    <location>
        <begin position="324"/>
        <end position="342"/>
    </location>
</feature>
<feature type="transmembrane region" description="Helical" evidence="1">
    <location>
        <begin position="354"/>
        <end position="370"/>
    </location>
</feature>
<evidence type="ECO:0008006" key="4">
    <source>
        <dbReference type="Google" id="ProtNLM"/>
    </source>
</evidence>
<protein>
    <recommendedName>
        <fullName evidence="4">DUF2079 domain-containing protein</fullName>
    </recommendedName>
</protein>
<feature type="transmembrane region" description="Helical" evidence="1">
    <location>
        <begin position="281"/>
        <end position="304"/>
    </location>
</feature>
<reference evidence="3" key="1">
    <citation type="submission" date="2017-09" db="EMBL/GenBank/DDBJ databases">
        <title>Depth-based differentiation of microbial function through sediment-hosted aquifers and enrichment of novel symbionts in the deep terrestrial subsurface.</title>
        <authorList>
            <person name="Probst A.J."/>
            <person name="Ladd B."/>
            <person name="Jarett J.K."/>
            <person name="Geller-Mcgrath D.E."/>
            <person name="Sieber C.M.K."/>
            <person name="Emerson J.B."/>
            <person name="Anantharaman K."/>
            <person name="Thomas B.C."/>
            <person name="Malmstrom R."/>
            <person name="Stieglmeier M."/>
            <person name="Klingl A."/>
            <person name="Woyke T."/>
            <person name="Ryan C.M."/>
            <person name="Banfield J.F."/>
        </authorList>
    </citation>
    <scope>NUCLEOTIDE SEQUENCE [LARGE SCALE GENOMIC DNA]</scope>
</reference>